<dbReference type="InterPro" id="IPR001810">
    <property type="entry name" value="F-box_dom"/>
</dbReference>
<feature type="domain" description="F-box" evidence="1">
    <location>
        <begin position="44"/>
        <end position="84"/>
    </location>
</feature>
<evidence type="ECO:0000313" key="2">
    <source>
        <dbReference type="EMBL" id="OAY25281.1"/>
    </source>
</evidence>
<dbReference type="Gramene" id="Manes.17G081800.4.v8.1">
    <property type="protein sequence ID" value="Manes.17G081800.4.v8.1.CDS"/>
    <property type="gene ID" value="Manes.17G081800.v8.1"/>
</dbReference>
<dbReference type="InterPro" id="IPR050648">
    <property type="entry name" value="F-box_LRR-repeat"/>
</dbReference>
<dbReference type="OrthoDB" id="10044893at2759"/>
<dbReference type="PROSITE" id="PS50181">
    <property type="entry name" value="FBOX"/>
    <property type="match status" value="1"/>
</dbReference>
<evidence type="ECO:0000313" key="3">
    <source>
        <dbReference type="Proteomes" id="UP000091857"/>
    </source>
</evidence>
<dbReference type="PANTHER" id="PTHR13382">
    <property type="entry name" value="MITOCHONDRIAL ATP SYNTHASE COUPLING FACTOR B"/>
    <property type="match status" value="1"/>
</dbReference>
<comment type="caution">
    <text evidence="2">The sequence shown here is derived from an EMBL/GenBank/DDBJ whole genome shotgun (WGS) entry which is preliminary data.</text>
</comment>
<name>A0A2C9U735_MANES</name>
<keyword evidence="3" id="KW-1185">Reference proteome</keyword>
<dbReference type="Gene3D" id="3.80.10.10">
    <property type="entry name" value="Ribonuclease Inhibitor"/>
    <property type="match status" value="1"/>
</dbReference>
<dbReference type="PROSITE" id="PS00198">
    <property type="entry name" value="4FE4S_FER_1"/>
    <property type="match status" value="1"/>
</dbReference>
<dbReference type="AlphaFoldDB" id="A0A2C9U735"/>
<gene>
    <name evidence="2" type="ORF">MANES_17G081800v8</name>
</gene>
<organism evidence="2 3">
    <name type="scientific">Manihot esculenta</name>
    <name type="common">Cassava</name>
    <name type="synonym">Jatropha manihot</name>
    <dbReference type="NCBI Taxonomy" id="3983"/>
    <lineage>
        <taxon>Eukaryota</taxon>
        <taxon>Viridiplantae</taxon>
        <taxon>Streptophyta</taxon>
        <taxon>Embryophyta</taxon>
        <taxon>Tracheophyta</taxon>
        <taxon>Spermatophyta</taxon>
        <taxon>Magnoliopsida</taxon>
        <taxon>eudicotyledons</taxon>
        <taxon>Gunneridae</taxon>
        <taxon>Pentapetalae</taxon>
        <taxon>rosids</taxon>
        <taxon>fabids</taxon>
        <taxon>Malpighiales</taxon>
        <taxon>Euphorbiaceae</taxon>
        <taxon>Crotonoideae</taxon>
        <taxon>Manihoteae</taxon>
        <taxon>Manihot</taxon>
    </lineage>
</organism>
<dbReference type="PANTHER" id="PTHR13382:SF16">
    <property type="entry name" value="F-BOX PROTEIN SKIP28"/>
    <property type="match status" value="1"/>
</dbReference>
<dbReference type="OMA" id="CEECGGC"/>
<dbReference type="InterPro" id="IPR032675">
    <property type="entry name" value="LRR_dom_sf"/>
</dbReference>
<dbReference type="InterPro" id="IPR017900">
    <property type="entry name" value="4Fe4S_Fe_S_CS"/>
</dbReference>
<dbReference type="EMBL" id="CM004403">
    <property type="protein sequence ID" value="OAY25281.1"/>
    <property type="molecule type" value="Genomic_DNA"/>
</dbReference>
<accession>A0A2C9U735</accession>
<sequence length="332" mass="37579">MEISHFEEHQKDEALGVSMQTLPILPSLDSRPNSSNPQAEPGPPHEALFFVLAYLPVYELINMSEVCMSFRDAVNKDVLPWLDIIIDRPLSSRLSNEILWEITTKANGRLRALVLRNCQKITNDGLQRVAEKNPFITKLHLPACTGLTPEGIIRAVNTLSHHQNNLKSLQINGIYNIKKEHVETIFSHLKMNPLQQKLPPILYHHYRSSSSRSTESDRIIDVGICPQCNEVRMVFDCPRETCRQMRGQLFEICRGCNFCIPRCEECGGCVCAEELEEAACPDILCSNCWLNLPKCNYCNKPYCKQHSNQQFSSPGCTGFICEACHMTALVDS</sequence>
<dbReference type="SUPFAM" id="SSF81383">
    <property type="entry name" value="F-box domain"/>
    <property type="match status" value="1"/>
</dbReference>
<dbReference type="GO" id="GO:0005737">
    <property type="term" value="C:cytoplasm"/>
    <property type="evidence" value="ECO:0000318"/>
    <property type="project" value="GO_Central"/>
</dbReference>
<protein>
    <recommendedName>
        <fullName evidence="1">F-box domain-containing protein</fullName>
    </recommendedName>
</protein>
<dbReference type="Pfam" id="PF00646">
    <property type="entry name" value="F-box"/>
    <property type="match status" value="1"/>
</dbReference>
<proteinExistence type="predicted"/>
<dbReference type="SUPFAM" id="SSF52047">
    <property type="entry name" value="RNI-like"/>
    <property type="match status" value="1"/>
</dbReference>
<reference evidence="3" key="1">
    <citation type="journal article" date="2016" name="Nat. Biotechnol.">
        <title>Sequencing wild and cultivated cassava and related species reveals extensive interspecific hybridization and genetic diversity.</title>
        <authorList>
            <person name="Bredeson J.V."/>
            <person name="Lyons J.B."/>
            <person name="Prochnik S.E."/>
            <person name="Wu G.A."/>
            <person name="Ha C.M."/>
            <person name="Edsinger-Gonzales E."/>
            <person name="Grimwood J."/>
            <person name="Schmutz J."/>
            <person name="Rabbi I.Y."/>
            <person name="Egesi C."/>
            <person name="Nauluvula P."/>
            <person name="Lebot V."/>
            <person name="Ndunguru J."/>
            <person name="Mkamilo G."/>
            <person name="Bart R.S."/>
            <person name="Setter T.L."/>
            <person name="Gleadow R.M."/>
            <person name="Kulakow P."/>
            <person name="Ferguson M.E."/>
            <person name="Rounsley S."/>
            <person name="Rokhsar D.S."/>
        </authorList>
    </citation>
    <scope>NUCLEOTIDE SEQUENCE [LARGE SCALE GENOMIC DNA]</scope>
    <source>
        <strain evidence="3">cv. AM560-2</strain>
    </source>
</reference>
<dbReference type="STRING" id="3983.A0A2C9U735"/>
<dbReference type="InterPro" id="IPR036047">
    <property type="entry name" value="F-box-like_dom_sf"/>
</dbReference>
<evidence type="ECO:0000259" key="1">
    <source>
        <dbReference type="PROSITE" id="PS50181"/>
    </source>
</evidence>
<dbReference type="Proteomes" id="UP000091857">
    <property type="component" value="Chromosome 17"/>
</dbReference>